<keyword evidence="14" id="KW-1185">Reference proteome</keyword>
<evidence type="ECO:0000313" key="14">
    <source>
        <dbReference type="Proteomes" id="UP000005666"/>
    </source>
</evidence>
<keyword evidence="2" id="KW-0962">Peroxisome biogenesis</keyword>
<evidence type="ECO:0000256" key="10">
    <source>
        <dbReference type="ARBA" id="ARBA00045342"/>
    </source>
</evidence>
<dbReference type="InterPro" id="IPR056995">
    <property type="entry name" value="PEX6_4th_dom"/>
</dbReference>
<dbReference type="SUPFAM" id="SSF52540">
    <property type="entry name" value="P-loop containing nucleoside triphosphate hydrolases"/>
    <property type="match status" value="2"/>
</dbReference>
<dbReference type="GO" id="GO:0012505">
    <property type="term" value="C:endomembrane system"/>
    <property type="evidence" value="ECO:0007669"/>
    <property type="project" value="UniProtKB-SubCell"/>
</dbReference>
<keyword evidence="6" id="KW-0472">Membrane</keyword>
<dbReference type="Gene3D" id="3.40.50.300">
    <property type="entry name" value="P-loop containing nucleotide triphosphate hydrolases"/>
    <property type="match status" value="2"/>
</dbReference>
<dbReference type="PROSITE" id="PS00674">
    <property type="entry name" value="AAA"/>
    <property type="match status" value="1"/>
</dbReference>
<dbReference type="PANTHER" id="PTHR23077">
    <property type="entry name" value="AAA-FAMILY ATPASE"/>
    <property type="match status" value="1"/>
</dbReference>
<dbReference type="GeneID" id="11530872"/>
<gene>
    <name evidence="13" type="primary">TPHA0P01580</name>
    <name evidence="13" type="ordered locus">TPHA_0P01580</name>
</gene>
<dbReference type="KEGG" id="tpf:TPHA_0P01580"/>
<name>G8C2D8_TETPH</name>
<dbReference type="GO" id="GO:0016562">
    <property type="term" value="P:protein import into peroxisome matrix, receptor recycling"/>
    <property type="evidence" value="ECO:0007669"/>
    <property type="project" value="EnsemblFungi"/>
</dbReference>
<dbReference type="STRING" id="1071381.G8C2D8"/>
<evidence type="ECO:0000256" key="4">
    <source>
        <dbReference type="ARBA" id="ARBA00022801"/>
    </source>
</evidence>
<dbReference type="InterPro" id="IPR003959">
    <property type="entry name" value="ATPase_AAA_core"/>
</dbReference>
<feature type="domain" description="AAA+ ATPase" evidence="12">
    <location>
        <begin position="767"/>
        <end position="906"/>
    </location>
</feature>
<dbReference type="GO" id="GO:1904949">
    <property type="term" value="C:ATPase complex"/>
    <property type="evidence" value="ECO:0007669"/>
    <property type="project" value="EnsemblFungi"/>
</dbReference>
<feature type="domain" description="AAA+ ATPase" evidence="12">
    <location>
        <begin position="480"/>
        <end position="628"/>
    </location>
</feature>
<evidence type="ECO:0000256" key="8">
    <source>
        <dbReference type="ARBA" id="ARBA00034811"/>
    </source>
</evidence>
<dbReference type="PANTHER" id="PTHR23077:SF9">
    <property type="entry name" value="PEROXISOMAL ATPASE PEX6"/>
    <property type="match status" value="1"/>
</dbReference>
<accession>G8C2D8</accession>
<dbReference type="EMBL" id="HE612871">
    <property type="protein sequence ID" value="CCE66316.1"/>
    <property type="molecule type" value="Genomic_DNA"/>
</dbReference>
<dbReference type="HOGENOM" id="CLU_000688_0_4_1"/>
<protein>
    <recommendedName>
        <fullName evidence="8">Peroxisomal ATPase PEX6</fullName>
    </recommendedName>
    <alternativeName>
        <fullName evidence="9">Peroxin-6</fullName>
    </alternativeName>
</protein>
<dbReference type="InterPro" id="IPR047533">
    <property type="entry name" value="RecA-like_PEX6_r2"/>
</dbReference>
<dbReference type="AlphaFoldDB" id="G8C2D8"/>
<dbReference type="Gene3D" id="1.10.8.60">
    <property type="match status" value="1"/>
</dbReference>
<proteinExistence type="inferred from homology"/>
<dbReference type="FunFam" id="3.40.50.300:FF:000109">
    <property type="entry name" value="Peroxisomal biogenesis factor 6"/>
    <property type="match status" value="1"/>
</dbReference>
<evidence type="ECO:0000256" key="2">
    <source>
        <dbReference type="ARBA" id="ARBA00022593"/>
    </source>
</evidence>
<dbReference type="GO" id="GO:0140318">
    <property type="term" value="F:protein transporter activity"/>
    <property type="evidence" value="ECO:0007669"/>
    <property type="project" value="EnsemblFungi"/>
</dbReference>
<sequence>MSNLQFQDGSFIRVIFDHKQTSRGFEISADLQLLWDEFKSRTDKERYAKVTIPRYNNRKPLVKIGNCVVNEALPIGTVSLSASLYNVSLYVPQITVCKFKPVSSPQTLESITFLLNSELYDKVIGSLTKSEVIEFVLRKFNILVGTTPLENEENLSKCICKVINTRPCNIGLINLDETQISIVRDDSGLLQDSMISTVIKIPKSTVSLKCLKYPVAKELLPGFLEPDENLTTDEDDDLYAFAGFKLFEEAGITDGSRVTVYNDHHSMILKLFVLRQPNNLLQSTLYVHPRVFANFQISTYVNILKYSLDRKHIPVATSVSIARVGNYIQTQRKYEEIILSNLKHYLTSKIRILRKDELIPIAFDSKYTPLLIPELDNNITGKYYDKLVWFSIESISFQENGDIGNLDSDQRLFTIDPLKTKLVTENIVSKNPLIINNESYISYFGLNSNFKYDYNIFTYANKLKDILNVSQNCIERKLAINTKILLYSLTPGTGKSTLVNSLALDLGFELLEMDCMNLINSNLVGSLSSVSKTVGFLKAKFESFLNYSLPAIIFLTHIDILLQKGDPNQESQSANAYQIMDIEFSSLLNILQKQFPSTIFIFSTNSLDSLPRNFISKINFEIEVQVPQESERREIFKWYLSSDQINKIKLEELEFKVSNNLNLNNIALKSAGLLPADLKYVIDNSKHRAFERFTSSVRDDCVLIDVNDIDSAINDVRGEYAVSIGAPKIPKVTWDDIGGVDMVKGEIMDTIDMPMKYPELFASGMKKRSGILFYGPPGTGKTLMAKAIATNFSLNFFSVKGPELLNMYIGESEANVRRVFQKARDAKPCVIFFDELDSVAPKRGNQGDSGGVMDRIVSQLLAELDGMGTNGDGVYVIGATNRPDLLDEALLRPGRFDKLLYLGIPDTNEKQLNILQALTRTFKLSSECDLKKIAELSPFNYSGADFYGLCSDAMLNAMTRTASEVDKKLDQYNAVNVEKISLRYWFDNIAQEEDLEVVVKLSDFVKAQRQLVPSVSEEELKHYVRVKAQFES</sequence>
<comment type="subcellular location">
    <subcellularLocation>
        <location evidence="7">Endomembrane system</location>
        <topology evidence="7">Peripheral membrane protein</topology>
        <orientation evidence="7">Cytoplasmic side</orientation>
    </subcellularLocation>
</comment>
<evidence type="ECO:0000313" key="13">
    <source>
        <dbReference type="EMBL" id="CCE66316.1"/>
    </source>
</evidence>
<dbReference type="Proteomes" id="UP000005666">
    <property type="component" value="Chromosome 16"/>
</dbReference>
<dbReference type="Pfam" id="PF00004">
    <property type="entry name" value="AAA"/>
    <property type="match status" value="2"/>
</dbReference>
<dbReference type="GO" id="GO:0016887">
    <property type="term" value="F:ATP hydrolysis activity"/>
    <property type="evidence" value="ECO:0007669"/>
    <property type="project" value="EnsemblFungi"/>
</dbReference>
<keyword evidence="4" id="KW-0378">Hydrolase</keyword>
<keyword evidence="5" id="KW-0067">ATP-binding</keyword>
<evidence type="ECO:0000256" key="1">
    <source>
        <dbReference type="ARBA" id="ARBA00006914"/>
    </source>
</evidence>
<keyword evidence="3" id="KW-0547">Nucleotide-binding</keyword>
<dbReference type="InterPro" id="IPR050168">
    <property type="entry name" value="AAA_ATPase_domain"/>
</dbReference>
<dbReference type="InterPro" id="IPR027417">
    <property type="entry name" value="P-loop_NTPase"/>
</dbReference>
<evidence type="ECO:0000256" key="6">
    <source>
        <dbReference type="ARBA" id="ARBA00023136"/>
    </source>
</evidence>
<evidence type="ECO:0000256" key="7">
    <source>
        <dbReference type="ARBA" id="ARBA00029433"/>
    </source>
</evidence>
<dbReference type="FunFam" id="1.10.8.60:FF:000039">
    <property type="entry name" value="peroxisome biogenesis factor 6"/>
    <property type="match status" value="1"/>
</dbReference>
<comment type="function">
    <text evidence="10">Component of the PEX1-PEX6 AAA ATPase complex, a protein dislocase complex that mediates the ATP-dependent extraction of the PEX5 receptor from peroxisomal membranes, an essential step for PEX5 recycling. Specifically recognizes PEX5 monoubiquitinated at 'Cys-6', and pulls it out of the peroxisome lumen through the PEX2-PEX10-PEX12 retrotranslocation channel. Extraction by the PEX1-PEX6 AAA ATPase complex is accompanied by unfolding of the TPR repeats and release of bound cargo from PEX5.</text>
</comment>
<reference evidence="13 14" key="1">
    <citation type="journal article" date="2011" name="Proc. Natl. Acad. Sci. U.S.A.">
        <title>Evolutionary erosion of yeast sex chromosomes by mating-type switching accidents.</title>
        <authorList>
            <person name="Gordon J.L."/>
            <person name="Armisen D."/>
            <person name="Proux-Wera E."/>
            <person name="Oheigeartaigh S.S."/>
            <person name="Byrne K.P."/>
            <person name="Wolfe K.H."/>
        </authorList>
    </citation>
    <scope>NUCLEOTIDE SEQUENCE [LARGE SCALE GENOMIC DNA]</scope>
    <source>
        <strain evidence="14">ATCC 24235 / CBS 4417 / NBRC 1672 / NRRL Y-8282 / UCD 70-5</strain>
    </source>
</reference>
<dbReference type="InterPro" id="IPR003593">
    <property type="entry name" value="AAA+_ATPase"/>
</dbReference>
<dbReference type="Pfam" id="PF23315">
    <property type="entry name" value="PEX6_4th"/>
    <property type="match status" value="1"/>
</dbReference>
<evidence type="ECO:0000256" key="11">
    <source>
        <dbReference type="ARBA" id="ARBA00048778"/>
    </source>
</evidence>
<comment type="similarity">
    <text evidence="1">Belongs to the AAA ATPase family.</text>
</comment>
<organism evidence="13 14">
    <name type="scientific">Tetrapisispora phaffii (strain ATCC 24235 / CBS 4417 / NBRC 1672 / NRRL Y-8282 / UCD 70-5)</name>
    <name type="common">Yeast</name>
    <name type="synonym">Fabospora phaffii</name>
    <dbReference type="NCBI Taxonomy" id="1071381"/>
    <lineage>
        <taxon>Eukaryota</taxon>
        <taxon>Fungi</taxon>
        <taxon>Dikarya</taxon>
        <taxon>Ascomycota</taxon>
        <taxon>Saccharomycotina</taxon>
        <taxon>Saccharomycetes</taxon>
        <taxon>Saccharomycetales</taxon>
        <taxon>Saccharomycetaceae</taxon>
        <taxon>Tetrapisispora</taxon>
    </lineage>
</organism>
<dbReference type="GO" id="GO:0005524">
    <property type="term" value="F:ATP binding"/>
    <property type="evidence" value="ECO:0007669"/>
    <property type="project" value="UniProtKB-KW"/>
</dbReference>
<dbReference type="eggNOG" id="KOG0736">
    <property type="taxonomic scope" value="Eukaryota"/>
</dbReference>
<dbReference type="GO" id="GO:0005829">
    <property type="term" value="C:cytosol"/>
    <property type="evidence" value="ECO:0007669"/>
    <property type="project" value="EnsemblFungi"/>
</dbReference>
<evidence type="ECO:0000259" key="12">
    <source>
        <dbReference type="SMART" id="SM00382"/>
    </source>
</evidence>
<dbReference type="Pfam" id="PF23111">
    <property type="entry name" value="N1_PEX6"/>
    <property type="match status" value="1"/>
</dbReference>
<dbReference type="SMART" id="SM00382">
    <property type="entry name" value="AAA"/>
    <property type="match status" value="2"/>
</dbReference>
<dbReference type="CDD" id="cd19527">
    <property type="entry name" value="RecA-like_PEX6_r2"/>
    <property type="match status" value="1"/>
</dbReference>
<dbReference type="GO" id="GO:0005778">
    <property type="term" value="C:peroxisomal membrane"/>
    <property type="evidence" value="ECO:0007669"/>
    <property type="project" value="TreeGrafter"/>
</dbReference>
<dbReference type="RefSeq" id="XP_003688750.1">
    <property type="nucleotide sequence ID" value="XM_003688702.1"/>
</dbReference>
<comment type="catalytic activity">
    <reaction evidence="11">
        <text>ATP + H2O = ADP + phosphate + H(+)</text>
        <dbReference type="Rhea" id="RHEA:13065"/>
        <dbReference type="ChEBI" id="CHEBI:15377"/>
        <dbReference type="ChEBI" id="CHEBI:15378"/>
        <dbReference type="ChEBI" id="CHEBI:30616"/>
        <dbReference type="ChEBI" id="CHEBI:43474"/>
        <dbReference type="ChEBI" id="CHEBI:456216"/>
    </reaction>
    <physiologicalReaction direction="left-to-right" evidence="11">
        <dbReference type="Rhea" id="RHEA:13066"/>
    </physiologicalReaction>
</comment>
<dbReference type="GO" id="GO:0043335">
    <property type="term" value="P:protein unfolding"/>
    <property type="evidence" value="ECO:0007669"/>
    <property type="project" value="EnsemblFungi"/>
</dbReference>
<evidence type="ECO:0000256" key="3">
    <source>
        <dbReference type="ARBA" id="ARBA00022741"/>
    </source>
</evidence>
<evidence type="ECO:0000256" key="5">
    <source>
        <dbReference type="ARBA" id="ARBA00022840"/>
    </source>
</evidence>
<dbReference type="OMA" id="DSMLNAM"/>
<dbReference type="InterPro" id="IPR003960">
    <property type="entry name" value="ATPase_AAA_CS"/>
</dbReference>
<evidence type="ECO:0000256" key="9">
    <source>
        <dbReference type="ARBA" id="ARBA00034920"/>
    </source>
</evidence>
<dbReference type="OrthoDB" id="5553750at2759"/>